<evidence type="ECO:0000259" key="1">
    <source>
        <dbReference type="Pfam" id="PF13175"/>
    </source>
</evidence>
<feature type="domain" description="OLD protein-like TOPRIM" evidence="2">
    <location>
        <begin position="492"/>
        <end position="554"/>
    </location>
</feature>
<dbReference type="InterPro" id="IPR027417">
    <property type="entry name" value="P-loop_NTPase"/>
</dbReference>
<comment type="caution">
    <text evidence="3">The sequence shown here is derived from an EMBL/GenBank/DDBJ whole genome shotgun (WGS) entry which is preliminary data.</text>
</comment>
<reference evidence="3" key="1">
    <citation type="submission" date="2021-07" db="EMBL/GenBank/DDBJ databases">
        <title>Comparative genomics of Bacteroides fragilis group isolates reveals species-dependent resistance mechanisms and validates clinical tools for resistance prediction.</title>
        <authorList>
            <person name="Wallace M.J."/>
            <person name="Jean S."/>
            <person name="Wallace M.A."/>
            <person name="Carey-Ann B.D."/>
            <person name="Dantas G."/>
        </authorList>
    </citation>
    <scope>NUCLEOTIDE SEQUENCE</scope>
    <source>
        <strain evidence="3">BJH_160</strain>
    </source>
</reference>
<evidence type="ECO:0000313" key="3">
    <source>
        <dbReference type="EMBL" id="MCE9238091.1"/>
    </source>
</evidence>
<proteinExistence type="predicted"/>
<dbReference type="InterPro" id="IPR041685">
    <property type="entry name" value="AAA_GajA/Old/RecF-like"/>
</dbReference>
<dbReference type="RefSeq" id="WP_234128869.1">
    <property type="nucleotide sequence ID" value="NZ_JAHYQA010000006.1"/>
</dbReference>
<dbReference type="InterPro" id="IPR034139">
    <property type="entry name" value="TOPRIM_OLD"/>
</dbReference>
<feature type="domain" description="Endonuclease GajA/Old nuclease/RecF-like AAA" evidence="1">
    <location>
        <begin position="1"/>
        <end position="437"/>
    </location>
</feature>
<organism evidence="3 4">
    <name type="scientific">Bacteroides thetaiotaomicron</name>
    <dbReference type="NCBI Taxonomy" id="818"/>
    <lineage>
        <taxon>Bacteria</taxon>
        <taxon>Pseudomonadati</taxon>
        <taxon>Bacteroidota</taxon>
        <taxon>Bacteroidia</taxon>
        <taxon>Bacteroidales</taxon>
        <taxon>Bacteroidaceae</taxon>
        <taxon>Bacteroides</taxon>
    </lineage>
</organism>
<name>A0AAW4Z503_BACT4</name>
<evidence type="ECO:0000259" key="2">
    <source>
        <dbReference type="Pfam" id="PF20469"/>
    </source>
</evidence>
<dbReference type="SUPFAM" id="SSF52540">
    <property type="entry name" value="P-loop containing nucleoside triphosphate hydrolases"/>
    <property type="match status" value="1"/>
</dbReference>
<dbReference type="AlphaFoldDB" id="A0AAW4Z503"/>
<accession>A0AAW4Z503</accession>
<dbReference type="Gene3D" id="3.40.50.300">
    <property type="entry name" value="P-loop containing nucleotide triphosphate hydrolases"/>
    <property type="match status" value="1"/>
</dbReference>
<dbReference type="EMBL" id="JAHYQA010000006">
    <property type="protein sequence ID" value="MCE9238091.1"/>
    <property type="molecule type" value="Genomic_DNA"/>
</dbReference>
<gene>
    <name evidence="3" type="ORF">K0H07_13155</name>
</gene>
<dbReference type="InterPro" id="IPR051396">
    <property type="entry name" value="Bact_Antivir_Def_Nuclease"/>
</dbReference>
<evidence type="ECO:0000313" key="4">
    <source>
        <dbReference type="Proteomes" id="UP001200544"/>
    </source>
</evidence>
<protein>
    <submittedName>
        <fullName evidence="3">AAA family ATPase</fullName>
    </submittedName>
</protein>
<sequence>MFLHRIHIKNFRKLNNCSIVFNEHQTIFVGANNSGKTSAIQSIIRFLKDSKDFSCKDFTISNWNKLNLLFESLIDTNPDKRKDIELNQVRDFLPMMDVWLDVPEDEVYLVKSLFPSLTWDSKYLGARLLYAPKNIKELFIDYAKKFERSRELKMKNEKKNIDIFPNSLFDFLNHNNGQNLRKYFEIKYYVLDIDKEPDNYLDIQPYPDVELDENPFDTIIRVDSIEAHREFSDPSGGYEEQQDTLSKQLQNYYKLNIHPNNDLDECDLPIIGAIQEVNQIFDTKLMNSFAERFNELNDINYPGFLNPTIEIHSYSDPSLSINHESAVQFAVGKNQEMKLPEKYNGLGYRNLISMYFRLIQFREEWLNNKKNDEEKDDTTPERIHLVFIEEPEAHLHAQAQQVFIRKAYETLTNSKFLKENKGFTTQLIVSTHSNHIANEVDLNVMRYFQRYLDEQAQIPFSNVIDLSQSFGNENETRKFVTRYLKLTHCDIFFADAVILVEGAGERILMPHFIKNEGLDKNYISIIEINGSHAHRFKNLIEKLKIYTLVVTDIDAQSCKNGKYSKDLTRKGKNQRTNNDTLKTWIPKKENIDELLDLPSEEKVIDQIRVSYQTGIKVKYNKKNLTAYPYTFEDALGLTNIQLFREVKNPKGMVKYFQDAMKEDSLSKCVYKMFLSLKDKYKAPFAIDMLYMEGFENLQTPYYIKEGLDWLKSKIEIQNND</sequence>
<dbReference type="Pfam" id="PF13175">
    <property type="entry name" value="AAA_15"/>
    <property type="match status" value="1"/>
</dbReference>
<dbReference type="CDD" id="cd01026">
    <property type="entry name" value="TOPRIM_OLD"/>
    <property type="match status" value="1"/>
</dbReference>
<dbReference type="PANTHER" id="PTHR43581">
    <property type="entry name" value="ATP/GTP PHOSPHATASE"/>
    <property type="match status" value="1"/>
</dbReference>
<dbReference type="Pfam" id="PF20469">
    <property type="entry name" value="OLD-like_TOPRIM"/>
    <property type="match status" value="1"/>
</dbReference>
<dbReference type="PANTHER" id="PTHR43581:SF2">
    <property type="entry name" value="EXCINUCLEASE ATPASE SUBUNIT"/>
    <property type="match status" value="1"/>
</dbReference>
<dbReference type="Proteomes" id="UP001200544">
    <property type="component" value="Unassembled WGS sequence"/>
</dbReference>